<feature type="transmembrane region" description="Helical" evidence="9">
    <location>
        <begin position="484"/>
        <end position="504"/>
    </location>
</feature>
<evidence type="ECO:0000256" key="4">
    <source>
        <dbReference type="ARBA" id="ARBA00022692"/>
    </source>
</evidence>
<feature type="transmembrane region" description="Helical" evidence="9">
    <location>
        <begin position="331"/>
        <end position="352"/>
    </location>
</feature>
<protein>
    <recommendedName>
        <fullName evidence="12">Urea transporter</fullName>
    </recommendedName>
</protein>
<reference evidence="10" key="1">
    <citation type="submission" date="2020-12" db="EMBL/GenBank/DDBJ databases">
        <title>Metabolic potential, ecology and presence of endohyphal bacteria is reflected in genomic diversity of Mucoromycotina.</title>
        <authorList>
            <person name="Muszewska A."/>
            <person name="Okrasinska A."/>
            <person name="Steczkiewicz K."/>
            <person name="Drgas O."/>
            <person name="Orlowska M."/>
            <person name="Perlinska-Lenart U."/>
            <person name="Aleksandrzak-Piekarczyk T."/>
            <person name="Szatraj K."/>
            <person name="Zielenkiewicz U."/>
            <person name="Pilsyk S."/>
            <person name="Malc E."/>
            <person name="Mieczkowski P."/>
            <person name="Kruszewska J.S."/>
            <person name="Biernat P."/>
            <person name="Pawlowska J."/>
        </authorList>
    </citation>
    <scope>NUCLEOTIDE SEQUENCE</scope>
    <source>
        <strain evidence="10">WA0000051536</strain>
    </source>
</reference>
<feature type="transmembrane region" description="Helical" evidence="9">
    <location>
        <begin position="12"/>
        <end position="31"/>
    </location>
</feature>
<evidence type="ECO:0000256" key="7">
    <source>
        <dbReference type="RuleBase" id="RU362091"/>
    </source>
</evidence>
<proteinExistence type="inferred from homology"/>
<dbReference type="InterPro" id="IPR001734">
    <property type="entry name" value="Na/solute_symporter"/>
</dbReference>
<evidence type="ECO:0000256" key="5">
    <source>
        <dbReference type="ARBA" id="ARBA00022989"/>
    </source>
</evidence>
<evidence type="ECO:0000313" key="10">
    <source>
        <dbReference type="EMBL" id="KAG2187026.1"/>
    </source>
</evidence>
<feature type="transmembrane region" description="Helical" evidence="9">
    <location>
        <begin position="196"/>
        <end position="216"/>
    </location>
</feature>
<dbReference type="Pfam" id="PF00474">
    <property type="entry name" value="SSF"/>
    <property type="match status" value="1"/>
</dbReference>
<dbReference type="GO" id="GO:0005886">
    <property type="term" value="C:plasma membrane"/>
    <property type="evidence" value="ECO:0007669"/>
    <property type="project" value="TreeGrafter"/>
</dbReference>
<accession>A0A8H7UIE4</accession>
<keyword evidence="6 9" id="KW-0472">Membrane</keyword>
<feature type="compositionally biased region" description="Polar residues" evidence="8">
    <location>
        <begin position="643"/>
        <end position="657"/>
    </location>
</feature>
<dbReference type="InterPro" id="IPR031155">
    <property type="entry name" value="DUR"/>
</dbReference>
<feature type="transmembrane region" description="Helical" evidence="9">
    <location>
        <begin position="287"/>
        <end position="310"/>
    </location>
</feature>
<dbReference type="FunFam" id="1.20.1730.10:FF:000006">
    <property type="entry name" value="Urea active transporter"/>
    <property type="match status" value="1"/>
</dbReference>
<dbReference type="Proteomes" id="UP000612746">
    <property type="component" value="Unassembled WGS sequence"/>
</dbReference>
<dbReference type="AlphaFoldDB" id="A0A8H7UIE4"/>
<feature type="transmembrane region" description="Helical" evidence="9">
    <location>
        <begin position="388"/>
        <end position="409"/>
    </location>
</feature>
<evidence type="ECO:0000256" key="9">
    <source>
        <dbReference type="SAM" id="Phobius"/>
    </source>
</evidence>
<feature type="transmembrane region" description="Helical" evidence="9">
    <location>
        <begin position="415"/>
        <end position="437"/>
    </location>
</feature>
<name>A0A8H7UIE4_9FUNG</name>
<keyword evidence="4 9" id="KW-0812">Transmembrane</keyword>
<gene>
    <name evidence="10" type="ORF">INT44_003254</name>
</gene>
<feature type="transmembrane region" description="Helical" evidence="9">
    <location>
        <begin position="444"/>
        <end position="464"/>
    </location>
</feature>
<evidence type="ECO:0000256" key="2">
    <source>
        <dbReference type="ARBA" id="ARBA00006434"/>
    </source>
</evidence>
<dbReference type="GO" id="GO:0015606">
    <property type="term" value="F:spermidine transmembrane transporter activity"/>
    <property type="evidence" value="ECO:0007669"/>
    <property type="project" value="UniProtKB-ARBA"/>
</dbReference>
<dbReference type="PANTHER" id="PTHR46154:SF4">
    <property type="entry name" value="UREA ACTIVE TRANSPORTER"/>
    <property type="match status" value="1"/>
</dbReference>
<dbReference type="GO" id="GO:0015204">
    <property type="term" value="F:urea transmembrane transporter activity"/>
    <property type="evidence" value="ECO:0007669"/>
    <property type="project" value="InterPro"/>
</dbReference>
<feature type="transmembrane region" description="Helical" evidence="9">
    <location>
        <begin position="593"/>
        <end position="618"/>
    </location>
</feature>
<evidence type="ECO:0000256" key="1">
    <source>
        <dbReference type="ARBA" id="ARBA00004141"/>
    </source>
</evidence>
<organism evidence="10 11">
    <name type="scientific">Umbelopsis vinacea</name>
    <dbReference type="NCBI Taxonomy" id="44442"/>
    <lineage>
        <taxon>Eukaryota</taxon>
        <taxon>Fungi</taxon>
        <taxon>Fungi incertae sedis</taxon>
        <taxon>Mucoromycota</taxon>
        <taxon>Mucoromycotina</taxon>
        <taxon>Umbelopsidomycetes</taxon>
        <taxon>Umbelopsidales</taxon>
        <taxon>Umbelopsidaceae</taxon>
        <taxon>Umbelopsis</taxon>
    </lineage>
</organism>
<sequence length="667" mass="71249">MAVLSQGVGYGVVLGIGALFAVCMSLVTKALHRYLNENQQSSEMYMTAQRTVKMGLTASAIVSAWTWAATLLQSTSMAYKYGISGSFWYAAGATVQVLLFAVLAIELKKRAPNAHTFLEIVYARYGKATHIIYLCFALATNIVVSAMLLLGGSAVVSYLTDMNVIAACFLLPLGVIVYTLFGGIKATFLTDYAHTTVIFIIIIAFTMTVYATSPLIGSPSKMYDMLVESAQKNPIPDNAQGSLLTMSSLGALVFGIINICGNTSTVGVDQAYWQRAIASHPQYAVKAYLMGGLAWFAIPFGLATCIGLAGRALQIDISASDVSAGLVLPDVAARLMGPAGAFASLILVFMAVTSASSAELIAVSSLLTYDVFRTYIRPGASGKAVIRFSHSIVIGFGFFMSVLAVILKQTGVDLGYLYTLMGVLLCPAVAPLMCTLLWSKQSRLAAMVSPILGLACGLVAWLVTAKGIYGEITLASTSGNYPMLAGNLASIIVPIPCLLILTWIKPENFDWESTMKIQQVADDEVVQDEVTAIDIEPKTAIPTEPKLSAEEELIGLNKASRFAKLSSVVLTLALVILWPLPMYGSQYVFSREFFTGWVVVSCIWIFCSTLAVAIYPVFESRAAIAVVFRGIYRDLTGKGKASADSSPTGSSIKSAGDQTEVIVAEKE</sequence>
<evidence type="ECO:0000256" key="6">
    <source>
        <dbReference type="ARBA" id="ARBA00023136"/>
    </source>
</evidence>
<evidence type="ECO:0008006" key="12">
    <source>
        <dbReference type="Google" id="ProtNLM"/>
    </source>
</evidence>
<keyword evidence="5 9" id="KW-1133">Transmembrane helix</keyword>
<evidence type="ECO:0000313" key="11">
    <source>
        <dbReference type="Proteomes" id="UP000612746"/>
    </source>
</evidence>
<feature type="transmembrane region" description="Helical" evidence="9">
    <location>
        <begin position="86"/>
        <end position="105"/>
    </location>
</feature>
<feature type="transmembrane region" description="Helical" evidence="9">
    <location>
        <begin position="562"/>
        <end position="581"/>
    </location>
</feature>
<comment type="similarity">
    <text evidence="2 7">Belongs to the sodium:solute symporter (SSF) (TC 2.A.21) family.</text>
</comment>
<feature type="region of interest" description="Disordered" evidence="8">
    <location>
        <begin position="637"/>
        <end position="667"/>
    </location>
</feature>
<dbReference type="OrthoDB" id="6132759at2759"/>
<dbReference type="PANTHER" id="PTHR46154">
    <property type="match status" value="1"/>
</dbReference>
<dbReference type="CDD" id="cd11476">
    <property type="entry name" value="SLC5sbd_DUR3"/>
    <property type="match status" value="1"/>
</dbReference>
<dbReference type="EMBL" id="JAEPRA010000004">
    <property type="protein sequence ID" value="KAG2187026.1"/>
    <property type="molecule type" value="Genomic_DNA"/>
</dbReference>
<evidence type="ECO:0000256" key="8">
    <source>
        <dbReference type="SAM" id="MobiDB-lite"/>
    </source>
</evidence>
<feature type="transmembrane region" description="Helical" evidence="9">
    <location>
        <begin position="131"/>
        <end position="158"/>
    </location>
</feature>
<keyword evidence="11" id="KW-1185">Reference proteome</keyword>
<dbReference type="Gene3D" id="1.20.1730.10">
    <property type="entry name" value="Sodium/glucose cotransporter"/>
    <property type="match status" value="1"/>
</dbReference>
<feature type="transmembrane region" description="Helical" evidence="9">
    <location>
        <begin position="164"/>
        <end position="184"/>
    </location>
</feature>
<feature type="transmembrane region" description="Helical" evidence="9">
    <location>
        <begin position="52"/>
        <end position="74"/>
    </location>
</feature>
<comment type="caution">
    <text evidence="10">The sequence shown here is derived from an EMBL/GenBank/DDBJ whole genome shotgun (WGS) entry which is preliminary data.</text>
</comment>
<dbReference type="NCBIfam" id="TIGR00813">
    <property type="entry name" value="sss"/>
    <property type="match status" value="1"/>
</dbReference>
<dbReference type="InterPro" id="IPR038377">
    <property type="entry name" value="Na/Glc_symporter_sf"/>
</dbReference>
<comment type="subcellular location">
    <subcellularLocation>
        <location evidence="1">Membrane</location>
        <topology evidence="1">Multi-pass membrane protein</topology>
    </subcellularLocation>
</comment>
<keyword evidence="3" id="KW-0813">Transport</keyword>
<evidence type="ECO:0000256" key="3">
    <source>
        <dbReference type="ARBA" id="ARBA00022448"/>
    </source>
</evidence>
<dbReference type="PROSITE" id="PS50283">
    <property type="entry name" value="NA_SOLUT_SYMP_3"/>
    <property type="match status" value="1"/>
</dbReference>